<dbReference type="AlphaFoldDB" id="A0AAD5GUH2"/>
<dbReference type="PANTHER" id="PTHR34145:SF68">
    <property type="entry name" value="FBD DOMAIN-CONTAINING PROTEIN"/>
    <property type="match status" value="1"/>
</dbReference>
<dbReference type="SUPFAM" id="SSF52047">
    <property type="entry name" value="RNI-like"/>
    <property type="match status" value="1"/>
</dbReference>
<dbReference type="Pfam" id="PF00646">
    <property type="entry name" value="F-box"/>
    <property type="match status" value="1"/>
</dbReference>
<name>A0AAD5GUH2_AMBAR</name>
<dbReference type="InterPro" id="IPR036047">
    <property type="entry name" value="F-box-like_dom_sf"/>
</dbReference>
<comment type="caution">
    <text evidence="3">The sequence shown here is derived from an EMBL/GenBank/DDBJ whole genome shotgun (WGS) entry which is preliminary data.</text>
</comment>
<proteinExistence type="predicted"/>
<dbReference type="SUPFAM" id="SSF81383">
    <property type="entry name" value="F-box domain"/>
    <property type="match status" value="1"/>
</dbReference>
<dbReference type="InterPro" id="IPR001810">
    <property type="entry name" value="F-box_dom"/>
</dbReference>
<reference evidence="3" key="1">
    <citation type="submission" date="2022-06" db="EMBL/GenBank/DDBJ databases">
        <title>Uncovering the hologenomic basis of an extraordinary plant invasion.</title>
        <authorList>
            <person name="Bieker V.C."/>
            <person name="Martin M.D."/>
            <person name="Gilbert T."/>
            <person name="Hodgins K."/>
            <person name="Battlay P."/>
            <person name="Petersen B."/>
            <person name="Wilson J."/>
        </authorList>
    </citation>
    <scope>NUCLEOTIDE SEQUENCE</scope>
    <source>
        <strain evidence="3">AA19_3_7</strain>
        <tissue evidence="3">Leaf</tissue>
    </source>
</reference>
<dbReference type="InterPro" id="IPR053772">
    <property type="entry name" value="At1g61320/At1g61330-like"/>
</dbReference>
<feature type="region of interest" description="Disordered" evidence="1">
    <location>
        <begin position="1"/>
        <end position="23"/>
    </location>
</feature>
<gene>
    <name evidence="3" type="ORF">M8C21_012806</name>
</gene>
<dbReference type="Gene3D" id="3.80.10.10">
    <property type="entry name" value="Ribonuclease Inhibitor"/>
    <property type="match status" value="1"/>
</dbReference>
<organism evidence="3 4">
    <name type="scientific">Ambrosia artemisiifolia</name>
    <name type="common">Common ragweed</name>
    <dbReference type="NCBI Taxonomy" id="4212"/>
    <lineage>
        <taxon>Eukaryota</taxon>
        <taxon>Viridiplantae</taxon>
        <taxon>Streptophyta</taxon>
        <taxon>Embryophyta</taxon>
        <taxon>Tracheophyta</taxon>
        <taxon>Spermatophyta</taxon>
        <taxon>Magnoliopsida</taxon>
        <taxon>eudicotyledons</taxon>
        <taxon>Gunneridae</taxon>
        <taxon>Pentapetalae</taxon>
        <taxon>asterids</taxon>
        <taxon>campanulids</taxon>
        <taxon>Asterales</taxon>
        <taxon>Asteraceae</taxon>
        <taxon>Asteroideae</taxon>
        <taxon>Heliantheae alliance</taxon>
        <taxon>Heliantheae</taxon>
        <taxon>Ambrosia</taxon>
    </lineage>
</organism>
<dbReference type="EMBL" id="JAMZMK010005711">
    <property type="protein sequence ID" value="KAI7752293.1"/>
    <property type="molecule type" value="Genomic_DNA"/>
</dbReference>
<evidence type="ECO:0000259" key="2">
    <source>
        <dbReference type="SMART" id="SM00256"/>
    </source>
</evidence>
<protein>
    <recommendedName>
        <fullName evidence="2">F-box domain-containing protein</fullName>
    </recommendedName>
</protein>
<dbReference type="InterPro" id="IPR053781">
    <property type="entry name" value="F-box_AtFBL13-like"/>
</dbReference>
<dbReference type="PANTHER" id="PTHR34145">
    <property type="entry name" value="OS02G0105600 PROTEIN"/>
    <property type="match status" value="1"/>
</dbReference>
<dbReference type="CDD" id="cd22160">
    <property type="entry name" value="F-box_AtFBL13-like"/>
    <property type="match status" value="1"/>
</dbReference>
<feature type="domain" description="F-box" evidence="2">
    <location>
        <begin position="28"/>
        <end position="67"/>
    </location>
</feature>
<sequence length="432" mass="49372">MKRKRLGSAEKNKKAPERPSLTDFISKMPDDVLVMILSRMPIKDAAVTGSLSTRWRFVWRGVTRLNFNGIKSSARDKYISQVYGVISSYNHPRVHEFRIHFKFDSSYSKDIDEWIQFALNKKVEKLKMTLMRRVPSKHYDFRLPLSNAMAVEMLFLKVIFLRGVNLNEQTLSTILKNSPHLVKFCMYDSYIFTRIHVGGQEINLKHFKLVGCFGFESISLYGFDLVSFTYSGDEIELRLTDLPKLKELDIGEVSVGFENNVFSQISSCALYLQVLVLDMWSAKGLDVNAIIKLPNVKKLMLVMGAEEDDCLLEYTSLAQACPSLETFSISLHWCSPMKRRRKVRRVAAPNVHQHLRVLEIIGYYGRISDLELAVYAIDNSAALKKIVIDPCCHASEVDFTREDFLKKEQAARSSAKRQLTPLLPPGVELAIV</sequence>
<evidence type="ECO:0000313" key="4">
    <source>
        <dbReference type="Proteomes" id="UP001206925"/>
    </source>
</evidence>
<keyword evidence="4" id="KW-1185">Reference proteome</keyword>
<dbReference type="Pfam" id="PF23622">
    <property type="entry name" value="LRR_At1g61320_AtMIF1"/>
    <property type="match status" value="1"/>
</dbReference>
<evidence type="ECO:0000256" key="1">
    <source>
        <dbReference type="SAM" id="MobiDB-lite"/>
    </source>
</evidence>
<dbReference type="SMART" id="SM00256">
    <property type="entry name" value="FBOX"/>
    <property type="match status" value="1"/>
</dbReference>
<evidence type="ECO:0000313" key="3">
    <source>
        <dbReference type="EMBL" id="KAI7752293.1"/>
    </source>
</evidence>
<dbReference type="InterPro" id="IPR032675">
    <property type="entry name" value="LRR_dom_sf"/>
</dbReference>
<dbReference type="InterPro" id="IPR055357">
    <property type="entry name" value="LRR_At1g61320_AtMIF1"/>
</dbReference>
<feature type="compositionally biased region" description="Basic and acidic residues" evidence="1">
    <location>
        <begin position="7"/>
        <end position="17"/>
    </location>
</feature>
<dbReference type="Proteomes" id="UP001206925">
    <property type="component" value="Unassembled WGS sequence"/>
</dbReference>
<accession>A0AAD5GUH2</accession>